<organism evidence="1 2">
    <name type="scientific">Boeremia exigua</name>
    <dbReference type="NCBI Taxonomy" id="749465"/>
    <lineage>
        <taxon>Eukaryota</taxon>
        <taxon>Fungi</taxon>
        <taxon>Dikarya</taxon>
        <taxon>Ascomycota</taxon>
        <taxon>Pezizomycotina</taxon>
        <taxon>Dothideomycetes</taxon>
        <taxon>Pleosporomycetidae</taxon>
        <taxon>Pleosporales</taxon>
        <taxon>Pleosporineae</taxon>
        <taxon>Didymellaceae</taxon>
        <taxon>Boeremia</taxon>
    </lineage>
</organism>
<reference evidence="1" key="1">
    <citation type="submission" date="2022-11" db="EMBL/GenBank/DDBJ databases">
        <title>Genome Sequence of Boeremia exigua.</title>
        <authorList>
            <person name="Buettner E."/>
        </authorList>
    </citation>
    <scope>NUCLEOTIDE SEQUENCE</scope>
    <source>
        <strain evidence="1">CU02</strain>
    </source>
</reference>
<comment type="caution">
    <text evidence="1">The sequence shown here is derived from an EMBL/GenBank/DDBJ whole genome shotgun (WGS) entry which is preliminary data.</text>
</comment>
<evidence type="ECO:0000313" key="2">
    <source>
        <dbReference type="Proteomes" id="UP001153331"/>
    </source>
</evidence>
<evidence type="ECO:0000313" key="1">
    <source>
        <dbReference type="EMBL" id="KAJ8114902.1"/>
    </source>
</evidence>
<name>A0ACC2IIJ5_9PLEO</name>
<gene>
    <name evidence="1" type="ORF">OPT61_g3318</name>
</gene>
<dbReference type="Proteomes" id="UP001153331">
    <property type="component" value="Unassembled WGS sequence"/>
</dbReference>
<accession>A0ACC2IIJ5</accession>
<keyword evidence="2" id="KW-1185">Reference proteome</keyword>
<sequence length="925" mass="101827">MAATNVPVTLDTPIIIKVLFRGQNRKLKLPLKDLGAHVLPEKLRAGLQIRDDEQVVFERYSDSAAAYVTLDSNAPAVYKTLFRAAKAKLKLRLRATVPGELPMPAPPAPFKPVNPELSVFRESSETLTPQPAAPVSPVIARSPEAPKLEAVSPVSPPQPADDGEAPVPEPFTTRQAFIEKLTMIPPNVPLTLRPKPAAYTAWVVYCNNCNHPMDDEHFHCSVCDNGDYDLCPACVDSGIHCPGEGHWMVKRFVKNGNVVNSTTQRIPPKVKASEPKEIPGAFTDEKQSVTYDQEATRTCNSCVKVLPEKEFVTCTGCEDYDLCLDCHTVNKHGHHPGHAFVGATSDTSLSALGNALCNPGRNARHNAVCDGCDKFIYGVRHKCLNCPDWDYCSQCLQSAKIIHPRHRFVPIYEPLTEPLSSGCRHYGIYCDGPLCKDKENMSYIEGIRYKCAVCHDTDFCQNCEAHPGNKHNHTHPLIKFKTPVRNVSVTTMDEKVDNSITALGDRRPVSIRSTATETAPVAVSTNAATQVQTIVDMRPTAEPIKKEKIAIQDLLAEPVQEKSASVEPSRETLDAHFIRDTIVDGSKICAGRQFVQVWTLRNPGPSAWPAGCSVRHVGGDNMLNIDNTRAFSQAELAAASESNIVEAPVPAGEEVSFRVVMRAPQREGTVISYWRLKTADGIPFGHRLWCDIQTVAVPTPVAAPVPEVAEFSSSSQMYRSLQQAKQETMKAIRQSQAQQLEKQKMERIQQVRKAAVERLLENRRREHAAALASIRHAPAPKVEDTAELPVEEKQVESQPMPRASGMIFPQLDKESPASSTYETSTAQPESPVSEKSTIARTVTVASEEEFFEDAESVALHSDDESFMTDEEYDILDASDEETQYLLVTDFRVLLAFGLDTSDNAPLLKAPARSSPHPDGMAITGR</sequence>
<protein>
    <submittedName>
        <fullName evidence="1">Uncharacterized protein</fullName>
    </submittedName>
</protein>
<dbReference type="EMBL" id="JAPHNI010000168">
    <property type="protein sequence ID" value="KAJ8114902.1"/>
    <property type="molecule type" value="Genomic_DNA"/>
</dbReference>
<proteinExistence type="predicted"/>